<evidence type="ECO:0008006" key="3">
    <source>
        <dbReference type="Google" id="ProtNLM"/>
    </source>
</evidence>
<keyword evidence="1" id="KW-1133">Transmembrane helix</keyword>
<sequence>MLIPEQAMVALKSSGKVCLNILLPLVFVFVVMLVLNLFVKPAQIVHLLGSGANIKGILLSVAAGIISMGPIYVWYPLLKELREKGAGNMPIAVFLYNRAVKPFLLPVMIAYFGWVYVSILTVLTVLASVVNGYLVAMFAKRKTA</sequence>
<comment type="caution">
    <text evidence="2">The sequence shown here is derived from an EMBL/GenBank/DDBJ whole genome shotgun (WGS) entry which is preliminary data.</text>
</comment>
<protein>
    <recommendedName>
        <fullName evidence="3">Permease</fullName>
    </recommendedName>
</protein>
<dbReference type="EMBL" id="BARW01026819">
    <property type="protein sequence ID" value="GAJ09646.1"/>
    <property type="molecule type" value="Genomic_DNA"/>
</dbReference>
<feature type="transmembrane region" description="Helical" evidence="1">
    <location>
        <begin position="51"/>
        <end position="75"/>
    </location>
</feature>
<reference evidence="2" key="1">
    <citation type="journal article" date="2014" name="Front. Microbiol.">
        <title>High frequency of phylogenetically diverse reductive dehalogenase-homologous genes in deep subseafloor sedimentary metagenomes.</title>
        <authorList>
            <person name="Kawai M."/>
            <person name="Futagami T."/>
            <person name="Toyoda A."/>
            <person name="Takaki Y."/>
            <person name="Nishi S."/>
            <person name="Hori S."/>
            <person name="Arai W."/>
            <person name="Tsubouchi T."/>
            <person name="Morono Y."/>
            <person name="Uchiyama I."/>
            <person name="Ito T."/>
            <person name="Fujiyama A."/>
            <person name="Inagaki F."/>
            <person name="Takami H."/>
        </authorList>
    </citation>
    <scope>NUCLEOTIDE SEQUENCE</scope>
    <source>
        <strain evidence="2">Expedition CK06-06</strain>
    </source>
</reference>
<name>X1V9H0_9ZZZZ</name>
<keyword evidence="1" id="KW-0472">Membrane</keyword>
<feature type="transmembrane region" description="Helical" evidence="1">
    <location>
        <begin position="111"/>
        <end position="136"/>
    </location>
</feature>
<feature type="transmembrane region" description="Helical" evidence="1">
    <location>
        <begin position="21"/>
        <end position="39"/>
    </location>
</feature>
<evidence type="ECO:0000256" key="1">
    <source>
        <dbReference type="SAM" id="Phobius"/>
    </source>
</evidence>
<proteinExistence type="predicted"/>
<dbReference type="AlphaFoldDB" id="X1V9H0"/>
<keyword evidence="1" id="KW-0812">Transmembrane</keyword>
<accession>X1V9H0</accession>
<gene>
    <name evidence="2" type="ORF">S12H4_43661</name>
</gene>
<evidence type="ECO:0000313" key="2">
    <source>
        <dbReference type="EMBL" id="GAJ09646.1"/>
    </source>
</evidence>
<organism evidence="2">
    <name type="scientific">marine sediment metagenome</name>
    <dbReference type="NCBI Taxonomy" id="412755"/>
    <lineage>
        <taxon>unclassified sequences</taxon>
        <taxon>metagenomes</taxon>
        <taxon>ecological metagenomes</taxon>
    </lineage>
</organism>